<dbReference type="GO" id="GO:0034220">
    <property type="term" value="P:monoatomic ion transmembrane transport"/>
    <property type="evidence" value="ECO:0007669"/>
    <property type="project" value="UniProtKB-KW"/>
</dbReference>
<sequence>MRLKVRVAALYESKSGDANIFRYTLLLIDIATIIFLVISTFMMDEPWVIWVDVAIGIYVLLDYLARLWIAGRKLEFIRQPLNLVDLLVILSLFAPLFNASLSFLRSLRTLRLLRSYRLQNKLREDFDFYRRNEDVINSALNLLVFLFVMTELVFMSQHRINPEIGNFLDALYFTVTTLTTTGFGDVTLVGDGGRLLAIFIMVIGVSLFLRLIQTIFRPSKVRYTCEDCGLFLHDRDAVCCKHCGSVLHIPNEGDV</sequence>
<evidence type="ECO:0000256" key="2">
    <source>
        <dbReference type="ARBA" id="ARBA00022448"/>
    </source>
</evidence>
<dbReference type="PANTHER" id="PTHR11537">
    <property type="entry name" value="VOLTAGE-GATED POTASSIUM CHANNEL"/>
    <property type="match status" value="1"/>
</dbReference>
<feature type="transmembrane region" description="Helical" evidence="8">
    <location>
        <begin position="81"/>
        <end position="104"/>
    </location>
</feature>
<feature type="domain" description="Potassium channel" evidence="9">
    <location>
        <begin position="143"/>
        <end position="216"/>
    </location>
</feature>
<evidence type="ECO:0000256" key="1">
    <source>
        <dbReference type="ARBA" id="ARBA00004141"/>
    </source>
</evidence>
<comment type="subcellular location">
    <subcellularLocation>
        <location evidence="1">Membrane</location>
        <topology evidence="1">Multi-pass membrane protein</topology>
    </subcellularLocation>
</comment>
<evidence type="ECO:0000259" key="9">
    <source>
        <dbReference type="Pfam" id="PF07885"/>
    </source>
</evidence>
<evidence type="ECO:0000313" key="11">
    <source>
        <dbReference type="Proteomes" id="UP001174932"/>
    </source>
</evidence>
<dbReference type="InterPro" id="IPR028325">
    <property type="entry name" value="VG_K_chnl"/>
</dbReference>
<dbReference type="InterPro" id="IPR013099">
    <property type="entry name" value="K_chnl_dom"/>
</dbReference>
<feature type="transmembrane region" description="Helical" evidence="8">
    <location>
        <begin position="167"/>
        <end position="189"/>
    </location>
</feature>
<evidence type="ECO:0000256" key="5">
    <source>
        <dbReference type="ARBA" id="ARBA00023065"/>
    </source>
</evidence>
<accession>A0ABT8YL88</accession>
<dbReference type="RefSeq" id="WP_304376325.1">
    <property type="nucleotide sequence ID" value="NZ_JAUOZU010000007.1"/>
</dbReference>
<evidence type="ECO:0000256" key="3">
    <source>
        <dbReference type="ARBA" id="ARBA00022692"/>
    </source>
</evidence>
<evidence type="ECO:0000313" key="10">
    <source>
        <dbReference type="EMBL" id="MDO6964412.1"/>
    </source>
</evidence>
<dbReference type="Gene3D" id="1.20.120.350">
    <property type="entry name" value="Voltage-gated potassium channels. Chain C"/>
    <property type="match status" value="1"/>
</dbReference>
<dbReference type="InterPro" id="IPR027359">
    <property type="entry name" value="Volt_channel_dom_sf"/>
</dbReference>
<comment type="caution">
    <text evidence="10">The sequence shown here is derived from an EMBL/GenBank/DDBJ whole genome shotgun (WGS) entry which is preliminary data.</text>
</comment>
<protein>
    <submittedName>
        <fullName evidence="10">Potassium channel family protein</fullName>
    </submittedName>
</protein>
<keyword evidence="5" id="KW-0406">Ion transport</keyword>
<evidence type="ECO:0000256" key="8">
    <source>
        <dbReference type="SAM" id="Phobius"/>
    </source>
</evidence>
<keyword evidence="2" id="KW-0813">Transport</keyword>
<dbReference type="Gene3D" id="1.10.287.70">
    <property type="match status" value="1"/>
</dbReference>
<keyword evidence="4 8" id="KW-1133">Transmembrane helix</keyword>
<dbReference type="Pfam" id="PF07885">
    <property type="entry name" value="Ion_trans_2"/>
    <property type="match status" value="1"/>
</dbReference>
<gene>
    <name evidence="10" type="ORF">Q4481_10630</name>
</gene>
<feature type="transmembrane region" description="Helical" evidence="8">
    <location>
        <begin position="47"/>
        <end position="69"/>
    </location>
</feature>
<reference evidence="10" key="1">
    <citation type="journal article" date="2015" name="Int. J. Syst. Evol. Microbiol.">
        <title>Rhizobium alvei sp. nov., isolated from a freshwater river.</title>
        <authorList>
            <person name="Sheu S.Y."/>
            <person name="Huang H.W."/>
            <person name="Young C.C."/>
            <person name="Chen W.M."/>
        </authorList>
    </citation>
    <scope>NUCLEOTIDE SEQUENCE</scope>
    <source>
        <strain evidence="10">TNR-22</strain>
    </source>
</reference>
<name>A0ABT8YL88_9HYPH</name>
<evidence type="ECO:0000256" key="7">
    <source>
        <dbReference type="ARBA" id="ARBA00023303"/>
    </source>
</evidence>
<evidence type="ECO:0000256" key="6">
    <source>
        <dbReference type="ARBA" id="ARBA00023136"/>
    </source>
</evidence>
<feature type="transmembrane region" description="Helical" evidence="8">
    <location>
        <begin position="20"/>
        <end position="41"/>
    </location>
</feature>
<keyword evidence="11" id="KW-1185">Reference proteome</keyword>
<dbReference type="PRINTS" id="PR00169">
    <property type="entry name" value="KCHANNEL"/>
</dbReference>
<keyword evidence="6 8" id="KW-0472">Membrane</keyword>
<keyword evidence="3 8" id="KW-0812">Transmembrane</keyword>
<dbReference type="Proteomes" id="UP001174932">
    <property type="component" value="Unassembled WGS sequence"/>
</dbReference>
<dbReference type="SUPFAM" id="SSF81324">
    <property type="entry name" value="Voltage-gated potassium channels"/>
    <property type="match status" value="1"/>
</dbReference>
<feature type="transmembrane region" description="Helical" evidence="8">
    <location>
        <begin position="195"/>
        <end position="212"/>
    </location>
</feature>
<dbReference type="PANTHER" id="PTHR11537:SF254">
    <property type="entry name" value="POTASSIUM VOLTAGE-GATED CHANNEL PROTEIN SHAB"/>
    <property type="match status" value="1"/>
</dbReference>
<dbReference type="EMBL" id="JAUOZU010000007">
    <property type="protein sequence ID" value="MDO6964412.1"/>
    <property type="molecule type" value="Genomic_DNA"/>
</dbReference>
<reference evidence="10" key="2">
    <citation type="submission" date="2023-07" db="EMBL/GenBank/DDBJ databases">
        <authorList>
            <person name="Shen H."/>
        </authorList>
    </citation>
    <scope>NUCLEOTIDE SEQUENCE</scope>
    <source>
        <strain evidence="10">TNR-22</strain>
    </source>
</reference>
<keyword evidence="7 10" id="KW-0407">Ion channel</keyword>
<feature type="transmembrane region" description="Helical" evidence="8">
    <location>
        <begin position="135"/>
        <end position="155"/>
    </location>
</feature>
<evidence type="ECO:0000256" key="4">
    <source>
        <dbReference type="ARBA" id="ARBA00022989"/>
    </source>
</evidence>
<proteinExistence type="predicted"/>
<organism evidence="10 11">
    <name type="scientific">Rhizobium alvei</name>
    <dbReference type="NCBI Taxonomy" id="1132659"/>
    <lineage>
        <taxon>Bacteria</taxon>
        <taxon>Pseudomonadati</taxon>
        <taxon>Pseudomonadota</taxon>
        <taxon>Alphaproteobacteria</taxon>
        <taxon>Hyphomicrobiales</taxon>
        <taxon>Rhizobiaceae</taxon>
        <taxon>Rhizobium/Agrobacterium group</taxon>
        <taxon>Rhizobium</taxon>
    </lineage>
</organism>